<keyword evidence="3" id="KW-1185">Reference proteome</keyword>
<comment type="caution">
    <text evidence="2">The sequence shown here is derived from an EMBL/GenBank/DDBJ whole genome shotgun (WGS) entry which is preliminary data.</text>
</comment>
<evidence type="ECO:0000313" key="2">
    <source>
        <dbReference type="EMBL" id="TXG63694.1"/>
    </source>
</evidence>
<feature type="region of interest" description="Disordered" evidence="1">
    <location>
        <begin position="108"/>
        <end position="127"/>
    </location>
</feature>
<evidence type="ECO:0008006" key="4">
    <source>
        <dbReference type="Google" id="ProtNLM"/>
    </source>
</evidence>
<evidence type="ECO:0000313" key="3">
    <source>
        <dbReference type="Proteomes" id="UP000323000"/>
    </source>
</evidence>
<organism evidence="2 3">
    <name type="scientific">Acer yangbiense</name>
    <dbReference type="NCBI Taxonomy" id="1000413"/>
    <lineage>
        <taxon>Eukaryota</taxon>
        <taxon>Viridiplantae</taxon>
        <taxon>Streptophyta</taxon>
        <taxon>Embryophyta</taxon>
        <taxon>Tracheophyta</taxon>
        <taxon>Spermatophyta</taxon>
        <taxon>Magnoliopsida</taxon>
        <taxon>eudicotyledons</taxon>
        <taxon>Gunneridae</taxon>
        <taxon>Pentapetalae</taxon>
        <taxon>rosids</taxon>
        <taxon>malvids</taxon>
        <taxon>Sapindales</taxon>
        <taxon>Sapindaceae</taxon>
        <taxon>Hippocastanoideae</taxon>
        <taxon>Acereae</taxon>
        <taxon>Acer</taxon>
    </lineage>
</organism>
<reference evidence="3" key="1">
    <citation type="journal article" date="2019" name="Gigascience">
        <title>De novo genome assembly of the endangered Acer yangbiense, a plant species with extremely small populations endemic to Yunnan Province, China.</title>
        <authorList>
            <person name="Yang J."/>
            <person name="Wariss H.M."/>
            <person name="Tao L."/>
            <person name="Zhang R."/>
            <person name="Yun Q."/>
            <person name="Hollingsworth P."/>
            <person name="Dao Z."/>
            <person name="Luo G."/>
            <person name="Guo H."/>
            <person name="Ma Y."/>
            <person name="Sun W."/>
        </authorList>
    </citation>
    <scope>NUCLEOTIDE SEQUENCE [LARGE SCALE GENOMIC DNA]</scope>
    <source>
        <strain evidence="3">cv. Malutang</strain>
    </source>
</reference>
<protein>
    <recommendedName>
        <fullName evidence="4">DUF4283 domain-containing protein</fullName>
    </recommendedName>
</protein>
<sequence>MNAEEVAKLCAALNLKERGGPMMPLQGNLKEVRAKRLALRFVEKILSNKSLEDRHMVLQGGPWSFDKALLVIQEPEVGDCLEKVDKRSREDHNLLFGSCLSASSMIKGDPSQNRNEVHRGGGENSGLETLVNDRVGPEFGDIMDCDGFDNTVICGNVDSGMHGKTVVHGINDDINHDIVRLIVQLLEYWKSDHCPILLEVSQVYRLVGDGEPVVANSLLHGVESELL</sequence>
<dbReference type="OrthoDB" id="1707487at2759"/>
<proteinExistence type="predicted"/>
<dbReference type="AlphaFoldDB" id="A0A5C7I3N1"/>
<dbReference type="Proteomes" id="UP000323000">
    <property type="component" value="Chromosome 4"/>
</dbReference>
<dbReference type="EMBL" id="VAHF01000004">
    <property type="protein sequence ID" value="TXG63694.1"/>
    <property type="molecule type" value="Genomic_DNA"/>
</dbReference>
<name>A0A5C7I3N1_9ROSI</name>
<accession>A0A5C7I3N1</accession>
<evidence type="ECO:0000256" key="1">
    <source>
        <dbReference type="SAM" id="MobiDB-lite"/>
    </source>
</evidence>
<gene>
    <name evidence="2" type="ORF">EZV62_010688</name>
</gene>